<sequence>MSASSYPTFDPFFPLPSFFACSILSSSEIWSFEAPLPATTCLSAACPQMEKLKLCLPDVRQCRLLASAMPPATNAATQPYAQPTADQRPQRIGIEDRPHSHDRFVGNIPSVEHFQIPSIPLPAHSARPPRNHKRSCDPHTELLRSRPKRKPRHPGPDRSTHPHTHNHKSEKLFNITHTLTWIWGIQEKGTNGDFNNWQLVHSTARLAQSVERETLKEVLRNLKVVGSTPTSGSIPDVR</sequence>
<evidence type="ECO:0000313" key="2">
    <source>
        <dbReference type="EMBL" id="KAK3388528.1"/>
    </source>
</evidence>
<keyword evidence="3" id="KW-1185">Reference proteome</keyword>
<evidence type="ECO:0000256" key="1">
    <source>
        <dbReference type="SAM" id="MobiDB-lite"/>
    </source>
</evidence>
<comment type="caution">
    <text evidence="2">The sequence shown here is derived from an EMBL/GenBank/DDBJ whole genome shotgun (WGS) entry which is preliminary data.</text>
</comment>
<feature type="compositionally biased region" description="Basic and acidic residues" evidence="1">
    <location>
        <begin position="134"/>
        <end position="144"/>
    </location>
</feature>
<reference evidence="2" key="2">
    <citation type="submission" date="2023-07" db="EMBL/GenBank/DDBJ databases">
        <authorList>
            <consortium name="Lawrence Berkeley National Laboratory"/>
            <person name="Haridas S."/>
            <person name="Hensen N."/>
            <person name="Bonometti L."/>
            <person name="Westerberg I."/>
            <person name="Brannstrom I.O."/>
            <person name="Guillou S."/>
            <person name="Cros-Aarteil S."/>
            <person name="Calhoun S."/>
            <person name="Kuo A."/>
            <person name="Mondo S."/>
            <person name="Pangilinan J."/>
            <person name="Riley R."/>
            <person name="LaButti K."/>
            <person name="Andreopoulos B."/>
            <person name="Lipzen A."/>
            <person name="Chen C."/>
            <person name="Yanf M."/>
            <person name="Daum C."/>
            <person name="Ng V."/>
            <person name="Clum A."/>
            <person name="Steindorff A."/>
            <person name="Ohm R."/>
            <person name="Martin F."/>
            <person name="Silar P."/>
            <person name="Natvig D."/>
            <person name="Lalanne C."/>
            <person name="Gautier V."/>
            <person name="Ament-velasquez S.L."/>
            <person name="Kruys A."/>
            <person name="Hutchinson M.I."/>
            <person name="Powell A.J."/>
            <person name="Barry K."/>
            <person name="Miller A.N."/>
            <person name="Grigoriev I.V."/>
            <person name="Debuchy R."/>
            <person name="Gladieux P."/>
            <person name="Thoren M.H."/>
            <person name="Johannesson H."/>
        </authorList>
    </citation>
    <scope>NUCLEOTIDE SEQUENCE</scope>
    <source>
        <strain evidence="2">FGSC 1904</strain>
    </source>
</reference>
<feature type="region of interest" description="Disordered" evidence="1">
    <location>
        <begin position="120"/>
        <end position="169"/>
    </location>
</feature>
<dbReference type="EMBL" id="JAUTDP010000015">
    <property type="protein sequence ID" value="KAK3388528.1"/>
    <property type="molecule type" value="Genomic_DNA"/>
</dbReference>
<protein>
    <submittedName>
        <fullName evidence="2">Uncharacterized protein</fullName>
    </submittedName>
</protein>
<dbReference type="Proteomes" id="UP001281003">
    <property type="component" value="Unassembled WGS sequence"/>
</dbReference>
<reference evidence="2" key="1">
    <citation type="journal article" date="2023" name="Mol. Phylogenet. Evol.">
        <title>Genome-scale phylogeny and comparative genomics of the fungal order Sordariales.</title>
        <authorList>
            <person name="Hensen N."/>
            <person name="Bonometti L."/>
            <person name="Westerberg I."/>
            <person name="Brannstrom I.O."/>
            <person name="Guillou S."/>
            <person name="Cros-Aarteil S."/>
            <person name="Calhoun S."/>
            <person name="Haridas S."/>
            <person name="Kuo A."/>
            <person name="Mondo S."/>
            <person name="Pangilinan J."/>
            <person name="Riley R."/>
            <person name="LaButti K."/>
            <person name="Andreopoulos B."/>
            <person name="Lipzen A."/>
            <person name="Chen C."/>
            <person name="Yan M."/>
            <person name="Daum C."/>
            <person name="Ng V."/>
            <person name="Clum A."/>
            <person name="Steindorff A."/>
            <person name="Ohm R.A."/>
            <person name="Martin F."/>
            <person name="Silar P."/>
            <person name="Natvig D.O."/>
            <person name="Lalanne C."/>
            <person name="Gautier V."/>
            <person name="Ament-Velasquez S.L."/>
            <person name="Kruys A."/>
            <person name="Hutchinson M.I."/>
            <person name="Powell A.J."/>
            <person name="Barry K."/>
            <person name="Miller A.N."/>
            <person name="Grigoriev I.V."/>
            <person name="Debuchy R."/>
            <person name="Gladieux P."/>
            <person name="Hiltunen Thoren M."/>
            <person name="Johannesson H."/>
        </authorList>
    </citation>
    <scope>NUCLEOTIDE SEQUENCE</scope>
    <source>
        <strain evidence="2">FGSC 1904</strain>
    </source>
</reference>
<proteinExistence type="predicted"/>
<name>A0AAE0NVJ1_SORBR</name>
<evidence type="ECO:0000313" key="3">
    <source>
        <dbReference type="Proteomes" id="UP001281003"/>
    </source>
</evidence>
<dbReference type="AlphaFoldDB" id="A0AAE0NVJ1"/>
<accession>A0AAE0NVJ1</accession>
<organism evidence="2 3">
    <name type="scientific">Sordaria brevicollis</name>
    <dbReference type="NCBI Taxonomy" id="83679"/>
    <lineage>
        <taxon>Eukaryota</taxon>
        <taxon>Fungi</taxon>
        <taxon>Dikarya</taxon>
        <taxon>Ascomycota</taxon>
        <taxon>Pezizomycotina</taxon>
        <taxon>Sordariomycetes</taxon>
        <taxon>Sordariomycetidae</taxon>
        <taxon>Sordariales</taxon>
        <taxon>Sordariaceae</taxon>
        <taxon>Sordaria</taxon>
    </lineage>
</organism>
<gene>
    <name evidence="2" type="ORF">B0T20DRAFT_97263</name>
</gene>